<proteinExistence type="predicted"/>
<accession>A0ABV6ZKB2</accession>
<protein>
    <recommendedName>
        <fullName evidence="3">DUF4259 domain-containing protein</fullName>
    </recommendedName>
</protein>
<sequence>MTIHFGWKFDKYKPQMFRAEWAGWANWDGIDLGYQAGDAAHPHWQFDALESLSEVGATERAAILRDILADSERGGVRDFVPQLPSNDVRDLVSQQQLSRIHFASAAAWWKASPHCDHAHSPERVKDLEVWLHQSLSYLSSELDRLQVA</sequence>
<organism evidence="1 2">
    <name type="scientific">Labrys neptuniae</name>
    <dbReference type="NCBI Taxonomy" id="376174"/>
    <lineage>
        <taxon>Bacteria</taxon>
        <taxon>Pseudomonadati</taxon>
        <taxon>Pseudomonadota</taxon>
        <taxon>Alphaproteobacteria</taxon>
        <taxon>Hyphomicrobiales</taxon>
        <taxon>Xanthobacteraceae</taxon>
        <taxon>Labrys</taxon>
    </lineage>
</organism>
<dbReference type="Proteomes" id="UP001595190">
    <property type="component" value="Unassembled WGS sequence"/>
</dbReference>
<evidence type="ECO:0000313" key="2">
    <source>
        <dbReference type="Proteomes" id="UP001595190"/>
    </source>
</evidence>
<name>A0ABV6ZKB2_9HYPH</name>
<evidence type="ECO:0008006" key="3">
    <source>
        <dbReference type="Google" id="ProtNLM"/>
    </source>
</evidence>
<evidence type="ECO:0000313" key="1">
    <source>
        <dbReference type="EMBL" id="MFC2252620.1"/>
    </source>
</evidence>
<comment type="caution">
    <text evidence="1">The sequence shown here is derived from an EMBL/GenBank/DDBJ whole genome shotgun (WGS) entry which is preliminary data.</text>
</comment>
<dbReference type="EMBL" id="JBHGPK010000012">
    <property type="protein sequence ID" value="MFC2252620.1"/>
    <property type="molecule type" value="Genomic_DNA"/>
</dbReference>
<dbReference type="RefSeq" id="WP_394313261.1">
    <property type="nucleotide sequence ID" value="NZ_JBHGPK010000012.1"/>
</dbReference>
<gene>
    <name evidence="1" type="ORF">ACETRX_23490</name>
</gene>
<reference evidence="1 2" key="1">
    <citation type="submission" date="2024-09" db="EMBL/GenBank/DDBJ databases">
        <title>Description of Labrys sedimenti sp. nov., isolated from a diclofenac-degrading enrichment culture, and genome-based reclassification of Labrys portucalensis as a later heterotypic synonym of Labrys neptuniae.</title>
        <authorList>
            <person name="Tancsics A."/>
            <person name="Csepanyi A."/>
        </authorList>
    </citation>
    <scope>NUCLEOTIDE SEQUENCE [LARGE SCALE GENOMIC DNA]</scope>
    <source>
        <strain evidence="1 2">LMG 23412</strain>
    </source>
</reference>